<dbReference type="PROSITE" id="PS50105">
    <property type="entry name" value="SAM_DOMAIN"/>
    <property type="match status" value="1"/>
</dbReference>
<proteinExistence type="predicted"/>
<dbReference type="PANTHER" id="PTHR46829">
    <property type="entry name" value="STERILE ALPHA MOTIF DOMAIN-CONTAINING PROTEIN 15"/>
    <property type="match status" value="1"/>
</dbReference>
<dbReference type="SMART" id="SM00454">
    <property type="entry name" value="SAM"/>
    <property type="match status" value="1"/>
</dbReference>
<evidence type="ECO:0000313" key="3">
    <source>
        <dbReference type="Proteomes" id="UP000091820"/>
    </source>
</evidence>
<organism evidence="2 3">
    <name type="scientific">Glossina brevipalpis</name>
    <dbReference type="NCBI Taxonomy" id="37001"/>
    <lineage>
        <taxon>Eukaryota</taxon>
        <taxon>Metazoa</taxon>
        <taxon>Ecdysozoa</taxon>
        <taxon>Arthropoda</taxon>
        <taxon>Hexapoda</taxon>
        <taxon>Insecta</taxon>
        <taxon>Pterygota</taxon>
        <taxon>Neoptera</taxon>
        <taxon>Endopterygota</taxon>
        <taxon>Diptera</taxon>
        <taxon>Brachycera</taxon>
        <taxon>Muscomorpha</taxon>
        <taxon>Hippoboscoidea</taxon>
        <taxon>Glossinidae</taxon>
        <taxon>Glossina</taxon>
    </lineage>
</organism>
<name>A0A1A9WJ73_9MUSC</name>
<evidence type="ECO:0000259" key="1">
    <source>
        <dbReference type="PROSITE" id="PS50105"/>
    </source>
</evidence>
<keyword evidence="3" id="KW-1185">Reference proteome</keyword>
<dbReference type="Pfam" id="PF00536">
    <property type="entry name" value="SAM_1"/>
    <property type="match status" value="1"/>
</dbReference>
<reference evidence="3" key="1">
    <citation type="submission" date="2014-03" db="EMBL/GenBank/DDBJ databases">
        <authorList>
            <person name="Aksoy S."/>
            <person name="Warren W."/>
            <person name="Wilson R.K."/>
        </authorList>
    </citation>
    <scope>NUCLEOTIDE SEQUENCE [LARGE SCALE GENOMIC DNA]</scope>
    <source>
        <strain evidence="3">IAEA</strain>
    </source>
</reference>
<feature type="domain" description="SAM" evidence="1">
    <location>
        <begin position="114"/>
        <end position="177"/>
    </location>
</feature>
<sequence>MNAFALESSHLIEPIRPTVSYGTISGQNYQLMLHIVWENTLRVLCRKIFRKSRGKRKIIHPLSTYKYRSNCLTSGKVCFDKKDIPIVFKCSPDTLLNLCAQVVDARPLVSIYEWNIEDICSWLRNLGYRQYQTTFRENFITGRTLLMLDASALSAMNIKDFIHIRDITLKIRDLFFNEMVRFGHSISLFDLCKLLRTQREAKYEEVRRHLQLIREKTSYYSHWELLERWLSKVL</sequence>
<dbReference type="Gene3D" id="1.10.150.50">
    <property type="entry name" value="Transcription Factor, Ets-1"/>
    <property type="match status" value="1"/>
</dbReference>
<reference evidence="2" key="2">
    <citation type="submission" date="2020-05" db="UniProtKB">
        <authorList>
            <consortium name="EnsemblMetazoa"/>
        </authorList>
    </citation>
    <scope>IDENTIFICATION</scope>
    <source>
        <strain evidence="2">IAEA</strain>
    </source>
</reference>
<accession>A0A1A9WJ73</accession>
<dbReference type="InterPro" id="IPR001660">
    <property type="entry name" value="SAM"/>
</dbReference>
<protein>
    <submittedName>
        <fullName evidence="2">SAM domain-containing protein</fullName>
    </submittedName>
</protein>
<dbReference type="Proteomes" id="UP000091820">
    <property type="component" value="Unassembled WGS sequence"/>
</dbReference>
<dbReference type="STRING" id="37001.A0A1A9WJ73"/>
<dbReference type="PANTHER" id="PTHR46829:SF1">
    <property type="entry name" value="STERILE ALPHA MOTIF DOMAIN-CONTAINING PROTEIN 15"/>
    <property type="match status" value="1"/>
</dbReference>
<dbReference type="AlphaFoldDB" id="A0A1A9WJ73"/>
<dbReference type="EnsemblMetazoa" id="GBRI021791-RA">
    <property type="protein sequence ID" value="GBRI021791-PA"/>
    <property type="gene ID" value="GBRI021791"/>
</dbReference>
<dbReference type="InterPro" id="IPR013761">
    <property type="entry name" value="SAM/pointed_sf"/>
</dbReference>
<evidence type="ECO:0000313" key="2">
    <source>
        <dbReference type="EnsemblMetazoa" id="GBRI021791-PA"/>
    </source>
</evidence>
<dbReference type="SUPFAM" id="SSF47769">
    <property type="entry name" value="SAM/Pointed domain"/>
    <property type="match status" value="1"/>
</dbReference>
<dbReference type="VEuPathDB" id="VectorBase:GBRI021791"/>